<feature type="transmembrane region" description="Helical" evidence="2">
    <location>
        <begin position="66"/>
        <end position="95"/>
    </location>
</feature>
<feature type="transmembrane region" description="Helical" evidence="2">
    <location>
        <begin position="116"/>
        <end position="134"/>
    </location>
</feature>
<feature type="region of interest" description="Disordered" evidence="1">
    <location>
        <begin position="205"/>
        <end position="242"/>
    </location>
</feature>
<sequence length="578" mass="59069">MQPDPGRSTMRFMTRANGWAGGTGSRAGFNEQLQHLWRTRPVRRPRQGPVAGVAVGFGRRYGVDPVLIRIGFVVSTIFGGAGIVLYLAAWLLLPATGDQVSPAQGLLGKGYSAQSPVRTIVLLVVFVIALLTMGPVGVGLGGSGLISFALMVAAWWLLYLRQPQPPADEVDSLGVNTIAATGYPGTAFPGGSPWAAGPYGPYTTLPDHYEPESPAGAADNRVTPAADGTGGRAAPMTGATAGQVTPLTEATAGLGTPLTEATAGLGTPLTEATARLGTPSADATADRHPPMADAASATAAGMADPADTDFVPGAADRVVDAPADDPVRPEGGGFARSTVTEEFPAGRGSTAGPDRFGPRPPGWDPLGVSPLAWNLPDPTPPQPVATAPRPPRSRLTPIVIGNAVLAAAIAGGIAAAGVDWMTPARIGAVALAVVGLGLIIGAFLRRGYGLIVLIPPLVGFVALASIIGPVEFDRGAVGEHAWTPTSAAELDQPFRINAGNGTLDLRSLALTGDQTATARVRMGNLRVLVPESMRLDTTCTVKLADPTDCPQGPTGPATGPVLHLDIDVRAGNVEVKRG</sequence>
<feature type="transmembrane region" description="Helical" evidence="2">
    <location>
        <begin position="424"/>
        <end position="444"/>
    </location>
</feature>
<keyword evidence="2" id="KW-1133">Transmembrane helix</keyword>
<keyword evidence="2" id="KW-0472">Membrane</keyword>
<name>A0A7K0DVV5_9NOCA</name>
<dbReference type="InterPro" id="IPR007168">
    <property type="entry name" value="Phageshock_PspC_N"/>
</dbReference>
<organism evidence="4 5">
    <name type="scientific">Nocardia aurantia</name>
    <dbReference type="NCBI Taxonomy" id="2585199"/>
    <lineage>
        <taxon>Bacteria</taxon>
        <taxon>Bacillati</taxon>
        <taxon>Actinomycetota</taxon>
        <taxon>Actinomycetes</taxon>
        <taxon>Mycobacteriales</taxon>
        <taxon>Nocardiaceae</taxon>
        <taxon>Nocardia</taxon>
    </lineage>
</organism>
<evidence type="ECO:0000256" key="2">
    <source>
        <dbReference type="SAM" id="Phobius"/>
    </source>
</evidence>
<keyword evidence="5" id="KW-1185">Reference proteome</keyword>
<proteinExistence type="predicted"/>
<comment type="caution">
    <text evidence="4">The sequence shown here is derived from an EMBL/GenBank/DDBJ whole genome shotgun (WGS) entry which is preliminary data.</text>
</comment>
<reference evidence="4 5" key="1">
    <citation type="submission" date="2019-10" db="EMBL/GenBank/DDBJ databases">
        <title>Nocardia macrotermitis sp. nov. and Nocardia aurantia sp. nov., isolated from the gut of fungus growing-termite Macrotermes natalensis.</title>
        <authorList>
            <person name="Benndorf R."/>
            <person name="Schwitalla J."/>
            <person name="Martin K."/>
            <person name="De Beer W."/>
            <person name="Kaster A.-K."/>
            <person name="Vollmers J."/>
            <person name="Poulsen M."/>
            <person name="Beemelmanns C."/>
        </authorList>
    </citation>
    <scope>NUCLEOTIDE SEQUENCE [LARGE SCALE GENOMIC DNA]</scope>
    <source>
        <strain evidence="4 5">RB56</strain>
    </source>
</reference>
<feature type="domain" description="Phage shock protein PspC N-terminal" evidence="3">
    <location>
        <begin position="40"/>
        <end position="95"/>
    </location>
</feature>
<dbReference type="AlphaFoldDB" id="A0A7K0DVV5"/>
<dbReference type="Proteomes" id="UP000431401">
    <property type="component" value="Unassembled WGS sequence"/>
</dbReference>
<evidence type="ECO:0000256" key="1">
    <source>
        <dbReference type="SAM" id="MobiDB-lite"/>
    </source>
</evidence>
<dbReference type="Pfam" id="PF04024">
    <property type="entry name" value="PspC"/>
    <property type="match status" value="1"/>
</dbReference>
<protein>
    <recommendedName>
        <fullName evidence="3">Phage shock protein PspC N-terminal domain-containing protein</fullName>
    </recommendedName>
</protein>
<feature type="transmembrane region" description="Helical" evidence="2">
    <location>
        <begin position="398"/>
        <end position="418"/>
    </location>
</feature>
<dbReference type="EMBL" id="WEGI01000012">
    <property type="protein sequence ID" value="MQY29896.1"/>
    <property type="molecule type" value="Genomic_DNA"/>
</dbReference>
<evidence type="ECO:0000313" key="5">
    <source>
        <dbReference type="Proteomes" id="UP000431401"/>
    </source>
</evidence>
<accession>A0A7K0DVV5</accession>
<evidence type="ECO:0000259" key="3">
    <source>
        <dbReference type="Pfam" id="PF04024"/>
    </source>
</evidence>
<feature type="transmembrane region" description="Helical" evidence="2">
    <location>
        <begin position="451"/>
        <end position="470"/>
    </location>
</feature>
<feature type="region of interest" description="Disordered" evidence="1">
    <location>
        <begin position="278"/>
        <end position="358"/>
    </location>
</feature>
<evidence type="ECO:0000313" key="4">
    <source>
        <dbReference type="EMBL" id="MQY29896.1"/>
    </source>
</evidence>
<gene>
    <name evidence="4" type="ORF">NRB56_54900</name>
</gene>
<keyword evidence="2" id="KW-0812">Transmembrane</keyword>
<feature type="compositionally biased region" description="Low complexity" evidence="1">
    <location>
        <begin position="291"/>
        <end position="316"/>
    </location>
</feature>